<feature type="region of interest" description="Disordered" evidence="1">
    <location>
        <begin position="285"/>
        <end position="304"/>
    </location>
</feature>
<accession>A0A562T6U7</accession>
<gene>
    <name evidence="4" type="ORF">LX66_2902</name>
</gene>
<dbReference type="AlphaFoldDB" id="A0A562T6U7"/>
<evidence type="ECO:0000256" key="1">
    <source>
        <dbReference type="SAM" id="MobiDB-lite"/>
    </source>
</evidence>
<evidence type="ECO:0000313" key="4">
    <source>
        <dbReference type="EMBL" id="TWI88816.1"/>
    </source>
</evidence>
<keyword evidence="4" id="KW-0121">Carboxypeptidase</keyword>
<keyword evidence="4" id="KW-0378">Hydrolase</keyword>
<keyword evidence="4" id="KW-0645">Protease</keyword>
<name>A0A562T6U7_CHIJA</name>
<dbReference type="RefSeq" id="WP_244620401.1">
    <property type="nucleotide sequence ID" value="NZ_BAAAFY010000001.1"/>
</dbReference>
<keyword evidence="2" id="KW-0732">Signal</keyword>
<dbReference type="InterPro" id="IPR008969">
    <property type="entry name" value="CarboxyPept-like_regulatory"/>
</dbReference>
<dbReference type="SUPFAM" id="SSF56935">
    <property type="entry name" value="Porins"/>
    <property type="match status" value="1"/>
</dbReference>
<proteinExistence type="predicted"/>
<reference evidence="4 5" key="1">
    <citation type="journal article" date="2013" name="Stand. Genomic Sci.">
        <title>Genomic Encyclopedia of Type Strains, Phase I: The one thousand microbial genomes (KMG-I) project.</title>
        <authorList>
            <person name="Kyrpides N.C."/>
            <person name="Woyke T."/>
            <person name="Eisen J.A."/>
            <person name="Garrity G."/>
            <person name="Lilburn T.G."/>
            <person name="Beck B.J."/>
            <person name="Whitman W.B."/>
            <person name="Hugenholtz P."/>
            <person name="Klenk H.P."/>
        </authorList>
    </citation>
    <scope>NUCLEOTIDE SEQUENCE [LARGE SCALE GENOMIC DNA]</scope>
    <source>
        <strain evidence="4 5">DSM 13484</strain>
    </source>
</reference>
<dbReference type="SUPFAM" id="SSF49464">
    <property type="entry name" value="Carboxypeptidase regulatory domain-like"/>
    <property type="match status" value="1"/>
</dbReference>
<dbReference type="Pfam" id="PF14905">
    <property type="entry name" value="OMP_b-brl_3"/>
    <property type="match status" value="1"/>
</dbReference>
<dbReference type="InterPro" id="IPR041700">
    <property type="entry name" value="OMP_b-brl_3"/>
</dbReference>
<dbReference type="GO" id="GO:0004180">
    <property type="term" value="F:carboxypeptidase activity"/>
    <property type="evidence" value="ECO:0007669"/>
    <property type="project" value="UniProtKB-KW"/>
</dbReference>
<feature type="domain" description="Outer membrane protein beta-barrel" evidence="3">
    <location>
        <begin position="442"/>
        <end position="900"/>
    </location>
</feature>
<keyword evidence="5" id="KW-1185">Reference proteome</keyword>
<dbReference type="Gene3D" id="2.60.40.1120">
    <property type="entry name" value="Carboxypeptidase-like, regulatory domain"/>
    <property type="match status" value="1"/>
</dbReference>
<feature type="chain" id="PRO_5022176575" evidence="2">
    <location>
        <begin position="22"/>
        <end position="912"/>
    </location>
</feature>
<protein>
    <submittedName>
        <fullName evidence="4">Carboxypeptidase family protein</fullName>
    </submittedName>
</protein>
<feature type="signal peptide" evidence="2">
    <location>
        <begin position="1"/>
        <end position="21"/>
    </location>
</feature>
<dbReference type="Proteomes" id="UP000316778">
    <property type="component" value="Unassembled WGS sequence"/>
</dbReference>
<evidence type="ECO:0000259" key="3">
    <source>
        <dbReference type="Pfam" id="PF14905"/>
    </source>
</evidence>
<dbReference type="Pfam" id="PF13620">
    <property type="entry name" value="CarboxypepD_reg"/>
    <property type="match status" value="1"/>
</dbReference>
<comment type="caution">
    <text evidence="4">The sequence shown here is derived from an EMBL/GenBank/DDBJ whole genome shotgun (WGS) entry which is preliminary data.</text>
</comment>
<evidence type="ECO:0000313" key="5">
    <source>
        <dbReference type="Proteomes" id="UP000316778"/>
    </source>
</evidence>
<dbReference type="EMBL" id="VLLG01000003">
    <property type="protein sequence ID" value="TWI88816.1"/>
    <property type="molecule type" value="Genomic_DNA"/>
</dbReference>
<evidence type="ECO:0000256" key="2">
    <source>
        <dbReference type="SAM" id="SignalP"/>
    </source>
</evidence>
<organism evidence="4 5">
    <name type="scientific">Chitinophaga japonensis</name>
    <name type="common">Flexibacter japonensis</name>
    <dbReference type="NCBI Taxonomy" id="104662"/>
    <lineage>
        <taxon>Bacteria</taxon>
        <taxon>Pseudomonadati</taxon>
        <taxon>Bacteroidota</taxon>
        <taxon>Chitinophagia</taxon>
        <taxon>Chitinophagales</taxon>
        <taxon>Chitinophagaceae</taxon>
        <taxon>Chitinophaga</taxon>
    </lineage>
</organism>
<sequence>MIYRYLISCIILWMYSTAVDAQSHAMKGTVRDTGMGIPLVNASVVLLQEKDSFIVADTRTDEKGRFLFDGLADTAAYILFLSYPGYAAYSQKVEGRWLREGTGDLGTLGLVLKSKLLREVIVRSQVAAIRIKGDTTEYSAAQFKLQPNATVEELLRQLPGLQVDQYGNITAQGQKVKKVLVDGEEFFGDDPTLVTRNLRADMIDKVQVYDRKSDAANFTGIDDGVRDRTINLKVREDKNHGVFGKADLGAGTNEHYNGQGMLNAFSENRKMAFFTTFSNTGRTGLGSSDRQKIGADGDGAGNYDGKGLPRSVSAGAHYNNKWNAGKESVNGNYTYNLMNIEGDDEVGSQNNLPTGRILSNSFRHFANRDTRQSANGKYVLKADTTSTITVYANGYLSDAESGSYGASRNRREDSTLIYDNESQDDNNYRLNSFNVNFSWEKQLKRKGRTLSLYVNNHFANDRSDGESRSSTDFFGPAGSLDSSSLLFLGKSMHDNWRSNSLKVYYTEPLAKGLSLILGYELGNSATHDDKRSYDLAKDPAATQMDAEFSSVVNSNTWANQGGAAINYALPGIIIRAGNDLKLVTMHIDDRLQQLALRKDFLNWNPTASIEVKVDKYRMLQVAYKGNSNSPERTQLLPLKFNNGQLATFLPNMELENSFTHKLSGSYNAARIMSNIYSGISGNVTLTTDPIAQAITVDPSGNYRYRSVNMNGFTNRAYYVNVYYSRKILPVDLQVGAAVTSDGGTAFSSINNAVNKQRYNTAKIGLELLKSKVRRYSAYLVAQGGYTVNRSSLQPENPNNYFSFELRPTIDIYFLKKFQLHTDAYYLWQQKTRAFNDNFDRMTWNAWIGANCLKNDQLTIKLSCNDILNQNSGYSRTANNTFFSENRYTTIRRFIMIGVTWNFTRFNHIKQQN</sequence>